<dbReference type="Proteomes" id="UP000730618">
    <property type="component" value="Unassembled WGS sequence"/>
</dbReference>
<dbReference type="CDD" id="cd00130">
    <property type="entry name" value="PAS"/>
    <property type="match status" value="1"/>
</dbReference>
<dbReference type="SMART" id="SM00388">
    <property type="entry name" value="HisKA"/>
    <property type="match status" value="1"/>
</dbReference>
<accession>A0ABM8V9S5</accession>
<dbReference type="PROSITE" id="PS50113">
    <property type="entry name" value="PAC"/>
    <property type="match status" value="1"/>
</dbReference>
<feature type="transmembrane region" description="Helical" evidence="7">
    <location>
        <begin position="102"/>
        <end position="120"/>
    </location>
</feature>
<keyword evidence="2 11" id="KW-0808">Transferase</keyword>
<dbReference type="Pfam" id="PF00989">
    <property type="entry name" value="PAS"/>
    <property type="match status" value="1"/>
</dbReference>
<keyword evidence="7" id="KW-0812">Transmembrane</keyword>
<dbReference type="PANTHER" id="PTHR43065:SF10">
    <property type="entry name" value="PEROXIDE STRESS-ACTIVATED HISTIDINE KINASE MAK3"/>
    <property type="match status" value="1"/>
</dbReference>
<feature type="domain" description="PAC" evidence="10">
    <location>
        <begin position="271"/>
        <end position="322"/>
    </location>
</feature>
<dbReference type="NCBIfam" id="TIGR00229">
    <property type="entry name" value="sensory_box"/>
    <property type="match status" value="1"/>
</dbReference>
<keyword evidence="7" id="KW-0472">Membrane</keyword>
<feature type="domain" description="Histidine kinase" evidence="8">
    <location>
        <begin position="335"/>
        <end position="542"/>
    </location>
</feature>
<keyword evidence="5" id="KW-0067">ATP-binding</keyword>
<evidence type="ECO:0000256" key="2">
    <source>
        <dbReference type="ARBA" id="ARBA00022679"/>
    </source>
</evidence>
<dbReference type="PANTHER" id="PTHR43065">
    <property type="entry name" value="SENSOR HISTIDINE KINASE"/>
    <property type="match status" value="1"/>
</dbReference>
<evidence type="ECO:0000256" key="7">
    <source>
        <dbReference type="SAM" id="Phobius"/>
    </source>
</evidence>
<keyword evidence="7" id="KW-1133">Transmembrane helix</keyword>
<dbReference type="Pfam" id="PF02518">
    <property type="entry name" value="HATPase_c"/>
    <property type="match status" value="1"/>
</dbReference>
<dbReference type="RefSeq" id="WP_218096454.1">
    <property type="nucleotide sequence ID" value="NZ_CAJVCE010000001.1"/>
</dbReference>
<feature type="transmembrane region" description="Helical" evidence="7">
    <location>
        <begin position="132"/>
        <end position="159"/>
    </location>
</feature>
<keyword evidence="4" id="KW-0418">Kinase</keyword>
<gene>
    <name evidence="11" type="primary">sasA_1</name>
    <name evidence="11" type="ORF">PAECIP111802_00052</name>
</gene>
<keyword evidence="3" id="KW-0547">Nucleotide-binding</keyword>
<evidence type="ECO:0000313" key="11">
    <source>
        <dbReference type="EMBL" id="CAG7614197.1"/>
    </source>
</evidence>
<dbReference type="SMART" id="SM00086">
    <property type="entry name" value="PAC"/>
    <property type="match status" value="1"/>
</dbReference>
<evidence type="ECO:0000256" key="6">
    <source>
        <dbReference type="ARBA" id="ARBA00023012"/>
    </source>
</evidence>
<dbReference type="EMBL" id="CAJVCE010000001">
    <property type="protein sequence ID" value="CAG7614197.1"/>
    <property type="molecule type" value="Genomic_DNA"/>
</dbReference>
<feature type="transmembrane region" description="Helical" evidence="7">
    <location>
        <begin position="80"/>
        <end position="96"/>
    </location>
</feature>
<evidence type="ECO:0000256" key="5">
    <source>
        <dbReference type="ARBA" id="ARBA00022840"/>
    </source>
</evidence>
<dbReference type="InterPro" id="IPR005467">
    <property type="entry name" value="His_kinase_dom"/>
</dbReference>
<feature type="transmembrane region" description="Helical" evidence="7">
    <location>
        <begin position="165"/>
        <end position="189"/>
    </location>
</feature>
<evidence type="ECO:0000256" key="4">
    <source>
        <dbReference type="ARBA" id="ARBA00022777"/>
    </source>
</evidence>
<evidence type="ECO:0000259" key="9">
    <source>
        <dbReference type="PROSITE" id="PS50112"/>
    </source>
</evidence>
<feature type="transmembrane region" description="Helical" evidence="7">
    <location>
        <begin position="7"/>
        <end position="27"/>
    </location>
</feature>
<dbReference type="InterPro" id="IPR013767">
    <property type="entry name" value="PAS_fold"/>
</dbReference>
<feature type="transmembrane region" description="Helical" evidence="7">
    <location>
        <begin position="39"/>
        <end position="59"/>
    </location>
</feature>
<name>A0ABM8V9S5_9BACL</name>
<dbReference type="SMART" id="SM00387">
    <property type="entry name" value="HATPase_c"/>
    <property type="match status" value="1"/>
</dbReference>
<organism evidence="11 12">
    <name type="scientific">Paenibacillus allorhizosphaerae</name>
    <dbReference type="NCBI Taxonomy" id="2849866"/>
    <lineage>
        <taxon>Bacteria</taxon>
        <taxon>Bacillati</taxon>
        <taxon>Bacillota</taxon>
        <taxon>Bacilli</taxon>
        <taxon>Bacillales</taxon>
        <taxon>Paenibacillaceae</taxon>
        <taxon>Paenibacillus</taxon>
    </lineage>
</organism>
<dbReference type="InterPro" id="IPR000700">
    <property type="entry name" value="PAS-assoc_C"/>
</dbReference>
<evidence type="ECO:0000256" key="3">
    <source>
        <dbReference type="ARBA" id="ARBA00022741"/>
    </source>
</evidence>
<sequence>MLDILKQYFVQFGIIFFPISVYQLWTIGKSFNQLPIRGWLMGVYGGGSAILCQLMPVHIMGQTENFQCVPVILSILYGKRKAGIVSIGLLTAFQLLTMKQDVAFSIAGILVYSAIPLLFCNRFEKFERRKRFIVALLLSVVTIIVELLFLFVCFSIRFGHAGLLIQYYGFLGIACVIQLTMMVLAFFLIENTIEIGRIRNRQESLIEYNPLGICAFDLNNRFIKANAAYEKITGYKESELLGQSRLQMWFDDGHDYAGKIMAHVSQGEILKDMEATLRHKHGDKIAVRFTVVPIVEGDHIVGVFGMINDITESKRSQEHLRNSEKLSVIGQLAAGVAHEIRNPLTTLKGFLQILSKSETTAKKDQEYFEIMKDELTRIESIVSEMLVLAKPQALSVQSVDLKETLEHVIKLLSAQANMQNIEITFFDNQLTPTVMGDENQLKQVFLNVVKNAFEAMPQGGILCIGLGLHQGHVQIDFIDTGVGIPEDIVQKIGEPFFTTKSKGTGLGFLLSKRIITNHNGSMHIQSTVGKGTMVSVHLPVSE</sequence>
<dbReference type="InterPro" id="IPR003594">
    <property type="entry name" value="HATPase_dom"/>
</dbReference>
<dbReference type="InterPro" id="IPR000014">
    <property type="entry name" value="PAS"/>
</dbReference>
<keyword evidence="6" id="KW-0902">Two-component regulatory system</keyword>
<proteinExistence type="predicted"/>
<dbReference type="CDD" id="cd00082">
    <property type="entry name" value="HisKA"/>
    <property type="match status" value="1"/>
</dbReference>
<keyword evidence="12" id="KW-1185">Reference proteome</keyword>
<dbReference type="PROSITE" id="PS50112">
    <property type="entry name" value="PAS"/>
    <property type="match status" value="1"/>
</dbReference>
<dbReference type="Pfam" id="PF00512">
    <property type="entry name" value="HisKA"/>
    <property type="match status" value="1"/>
</dbReference>
<dbReference type="InterPro" id="IPR003661">
    <property type="entry name" value="HisK_dim/P_dom"/>
</dbReference>
<keyword evidence="1" id="KW-0597">Phosphoprotein</keyword>
<dbReference type="GO" id="GO:0016740">
    <property type="term" value="F:transferase activity"/>
    <property type="evidence" value="ECO:0007669"/>
    <property type="project" value="UniProtKB-KW"/>
</dbReference>
<protein>
    <submittedName>
        <fullName evidence="11">Adaptive-response sensory-kinase SasA</fullName>
        <ecNumber evidence="11">2.7.-.-</ecNumber>
    </submittedName>
</protein>
<comment type="caution">
    <text evidence="11">The sequence shown here is derived from an EMBL/GenBank/DDBJ whole genome shotgun (WGS) entry which is preliminary data.</text>
</comment>
<evidence type="ECO:0000313" key="12">
    <source>
        <dbReference type="Proteomes" id="UP000730618"/>
    </source>
</evidence>
<dbReference type="InterPro" id="IPR001610">
    <property type="entry name" value="PAC"/>
</dbReference>
<evidence type="ECO:0000256" key="1">
    <source>
        <dbReference type="ARBA" id="ARBA00022553"/>
    </source>
</evidence>
<feature type="domain" description="PAS" evidence="9">
    <location>
        <begin position="198"/>
        <end position="246"/>
    </location>
</feature>
<dbReference type="SMART" id="SM00091">
    <property type="entry name" value="PAS"/>
    <property type="match status" value="1"/>
</dbReference>
<reference evidence="11 12" key="1">
    <citation type="submission" date="2021-06" db="EMBL/GenBank/DDBJ databases">
        <authorList>
            <person name="Criscuolo A."/>
        </authorList>
    </citation>
    <scope>NUCLEOTIDE SEQUENCE [LARGE SCALE GENOMIC DNA]</scope>
    <source>
        <strain evidence="12">CIP 111802</strain>
    </source>
</reference>
<dbReference type="EC" id="2.7.-.-" evidence="11"/>
<dbReference type="PROSITE" id="PS50109">
    <property type="entry name" value="HIS_KIN"/>
    <property type="match status" value="1"/>
</dbReference>
<evidence type="ECO:0000259" key="8">
    <source>
        <dbReference type="PROSITE" id="PS50109"/>
    </source>
</evidence>
<evidence type="ECO:0000259" key="10">
    <source>
        <dbReference type="PROSITE" id="PS50113"/>
    </source>
</evidence>